<accession>A0A6G1HE92</accession>
<dbReference type="EMBL" id="ML977139">
    <property type="protein sequence ID" value="KAF1991339.1"/>
    <property type="molecule type" value="Genomic_DNA"/>
</dbReference>
<sequence>MFSEGAEEDLMHSHPSGHQMLKNMREDVHNQRELIAAAVERLGKPKMTDEEMREQAMKEYREAKRLAKLEDEEAKGNAEKSAA</sequence>
<feature type="coiled-coil region" evidence="1">
    <location>
        <begin position="21"/>
        <end position="73"/>
    </location>
</feature>
<dbReference type="AlphaFoldDB" id="A0A6G1HE92"/>
<evidence type="ECO:0000256" key="1">
    <source>
        <dbReference type="SAM" id="Coils"/>
    </source>
</evidence>
<keyword evidence="3" id="KW-1185">Reference proteome</keyword>
<evidence type="ECO:0000313" key="2">
    <source>
        <dbReference type="EMBL" id="KAF1991339.1"/>
    </source>
</evidence>
<keyword evidence="1" id="KW-0175">Coiled coil</keyword>
<evidence type="ECO:0000313" key="3">
    <source>
        <dbReference type="Proteomes" id="UP000800041"/>
    </source>
</evidence>
<reference evidence="2" key="1">
    <citation type="journal article" date="2020" name="Stud. Mycol.">
        <title>101 Dothideomycetes genomes: a test case for predicting lifestyles and emergence of pathogens.</title>
        <authorList>
            <person name="Haridas S."/>
            <person name="Albert R."/>
            <person name="Binder M."/>
            <person name="Bloem J."/>
            <person name="Labutti K."/>
            <person name="Salamov A."/>
            <person name="Andreopoulos B."/>
            <person name="Baker S."/>
            <person name="Barry K."/>
            <person name="Bills G."/>
            <person name="Bluhm B."/>
            <person name="Cannon C."/>
            <person name="Castanera R."/>
            <person name="Culley D."/>
            <person name="Daum C."/>
            <person name="Ezra D."/>
            <person name="Gonzalez J."/>
            <person name="Henrissat B."/>
            <person name="Kuo A."/>
            <person name="Liang C."/>
            <person name="Lipzen A."/>
            <person name="Lutzoni F."/>
            <person name="Magnuson J."/>
            <person name="Mondo S."/>
            <person name="Nolan M."/>
            <person name="Ohm R."/>
            <person name="Pangilinan J."/>
            <person name="Park H.-J."/>
            <person name="Ramirez L."/>
            <person name="Alfaro M."/>
            <person name="Sun H."/>
            <person name="Tritt A."/>
            <person name="Yoshinaga Y."/>
            <person name="Zwiers L.-H."/>
            <person name="Turgeon B."/>
            <person name="Goodwin S."/>
            <person name="Spatafora J."/>
            <person name="Crous P."/>
            <person name="Grigoriev I."/>
        </authorList>
    </citation>
    <scope>NUCLEOTIDE SEQUENCE</scope>
    <source>
        <strain evidence="2">CBS 113979</strain>
    </source>
</reference>
<name>A0A6G1HE92_9PEZI</name>
<proteinExistence type="predicted"/>
<protein>
    <submittedName>
        <fullName evidence="2">Uncharacterized protein</fullName>
    </submittedName>
</protein>
<dbReference type="Proteomes" id="UP000800041">
    <property type="component" value="Unassembled WGS sequence"/>
</dbReference>
<gene>
    <name evidence="2" type="ORF">K402DRAFT_388755</name>
</gene>
<organism evidence="2 3">
    <name type="scientific">Aulographum hederae CBS 113979</name>
    <dbReference type="NCBI Taxonomy" id="1176131"/>
    <lineage>
        <taxon>Eukaryota</taxon>
        <taxon>Fungi</taxon>
        <taxon>Dikarya</taxon>
        <taxon>Ascomycota</taxon>
        <taxon>Pezizomycotina</taxon>
        <taxon>Dothideomycetes</taxon>
        <taxon>Pleosporomycetidae</taxon>
        <taxon>Aulographales</taxon>
        <taxon>Aulographaceae</taxon>
    </lineage>
</organism>